<comment type="caution">
    <text evidence="2">The sequence shown here is derived from an EMBL/GenBank/DDBJ whole genome shotgun (WGS) entry which is preliminary data.</text>
</comment>
<evidence type="ECO:0000313" key="2">
    <source>
        <dbReference type="EMBL" id="KAB1227141.1"/>
    </source>
</evidence>
<reference evidence="2 3" key="1">
    <citation type="journal article" date="2019" name="Plant Biotechnol. J.">
        <title>The red bayberry genome and genetic basis of sex determination.</title>
        <authorList>
            <person name="Jia H.M."/>
            <person name="Jia H.J."/>
            <person name="Cai Q.L."/>
            <person name="Wang Y."/>
            <person name="Zhao H.B."/>
            <person name="Yang W.F."/>
            <person name="Wang G.Y."/>
            <person name="Li Y.H."/>
            <person name="Zhan D.L."/>
            <person name="Shen Y.T."/>
            <person name="Niu Q.F."/>
            <person name="Chang L."/>
            <person name="Qiu J."/>
            <person name="Zhao L."/>
            <person name="Xie H.B."/>
            <person name="Fu W.Y."/>
            <person name="Jin J."/>
            <person name="Li X.W."/>
            <person name="Jiao Y."/>
            <person name="Zhou C.C."/>
            <person name="Tu T."/>
            <person name="Chai C.Y."/>
            <person name="Gao J.L."/>
            <person name="Fan L.J."/>
            <person name="van de Weg E."/>
            <person name="Wang J.Y."/>
            <person name="Gao Z.S."/>
        </authorList>
    </citation>
    <scope>NUCLEOTIDE SEQUENCE [LARGE SCALE GENOMIC DNA]</scope>
    <source>
        <tissue evidence="2">Leaves</tissue>
    </source>
</reference>
<evidence type="ECO:0000256" key="1">
    <source>
        <dbReference type="SAM" id="MobiDB-lite"/>
    </source>
</evidence>
<feature type="compositionally biased region" description="Polar residues" evidence="1">
    <location>
        <begin position="35"/>
        <end position="44"/>
    </location>
</feature>
<keyword evidence="3" id="KW-1185">Reference proteome</keyword>
<dbReference type="EMBL" id="RXIC02000019">
    <property type="protein sequence ID" value="KAB1227141.1"/>
    <property type="molecule type" value="Genomic_DNA"/>
</dbReference>
<sequence>MSSECELAWWPDGPYYGPSTIPPLNGLGQIEDFPNQVTSSQSGSPDELYYGPSPPRKGESLAGLRGFGALQAKRGGFDTQEANGPRLPQLSWRLVWALKH</sequence>
<feature type="region of interest" description="Disordered" evidence="1">
    <location>
        <begin position="26"/>
        <end position="62"/>
    </location>
</feature>
<gene>
    <name evidence="2" type="ORF">CJ030_MR1G027740</name>
</gene>
<protein>
    <submittedName>
        <fullName evidence="2">Uncharacterized protein</fullName>
    </submittedName>
</protein>
<proteinExistence type="predicted"/>
<dbReference type="AlphaFoldDB" id="A0A6A1WPD8"/>
<accession>A0A6A1WPD8</accession>
<dbReference type="Proteomes" id="UP000516437">
    <property type="component" value="Chromosome 1"/>
</dbReference>
<evidence type="ECO:0000313" key="3">
    <source>
        <dbReference type="Proteomes" id="UP000516437"/>
    </source>
</evidence>
<name>A0A6A1WPD8_9ROSI</name>
<organism evidence="2 3">
    <name type="scientific">Morella rubra</name>
    <name type="common">Chinese bayberry</name>
    <dbReference type="NCBI Taxonomy" id="262757"/>
    <lineage>
        <taxon>Eukaryota</taxon>
        <taxon>Viridiplantae</taxon>
        <taxon>Streptophyta</taxon>
        <taxon>Embryophyta</taxon>
        <taxon>Tracheophyta</taxon>
        <taxon>Spermatophyta</taxon>
        <taxon>Magnoliopsida</taxon>
        <taxon>eudicotyledons</taxon>
        <taxon>Gunneridae</taxon>
        <taxon>Pentapetalae</taxon>
        <taxon>rosids</taxon>
        <taxon>fabids</taxon>
        <taxon>Fagales</taxon>
        <taxon>Myricaceae</taxon>
        <taxon>Morella</taxon>
    </lineage>
</organism>